<protein>
    <recommendedName>
        <fullName evidence="4">DUF2335 domain-containing protein</fullName>
    </recommendedName>
</protein>
<evidence type="ECO:0000313" key="2">
    <source>
        <dbReference type="EMBL" id="MDO7875972.1"/>
    </source>
</evidence>
<keyword evidence="3" id="KW-1185">Reference proteome</keyword>
<reference evidence="2" key="1">
    <citation type="submission" date="2023-07" db="EMBL/GenBank/DDBJ databases">
        <authorList>
            <person name="Kim M.K."/>
        </authorList>
    </citation>
    <scope>NUCLEOTIDE SEQUENCE</scope>
    <source>
        <strain evidence="2">ASUV-10-1</strain>
    </source>
</reference>
<feature type="transmembrane region" description="Helical" evidence="1">
    <location>
        <begin position="66"/>
        <end position="87"/>
    </location>
</feature>
<keyword evidence="1" id="KW-1133">Transmembrane helix</keyword>
<evidence type="ECO:0008006" key="4">
    <source>
        <dbReference type="Google" id="ProtNLM"/>
    </source>
</evidence>
<proteinExistence type="predicted"/>
<feature type="transmembrane region" description="Helical" evidence="1">
    <location>
        <begin position="93"/>
        <end position="112"/>
    </location>
</feature>
<dbReference type="RefSeq" id="WP_305007302.1">
    <property type="nucleotide sequence ID" value="NZ_JAUQSY010000009.1"/>
</dbReference>
<evidence type="ECO:0000313" key="3">
    <source>
        <dbReference type="Proteomes" id="UP001176429"/>
    </source>
</evidence>
<evidence type="ECO:0000256" key="1">
    <source>
        <dbReference type="SAM" id="Phobius"/>
    </source>
</evidence>
<keyword evidence="1" id="KW-0812">Transmembrane</keyword>
<name>A0ABT9BCP3_9BACT</name>
<sequence>MKYRESYAKKKAVQMYWLNQSREAVMAMLVEEGAGEQAPALADDYYRSYQFIKSEQAKQKRKAAGMYLTVGIVILVLGLGFMVITYIELNQTSFTAPIGILMVGIVAIIKGLRDRMG</sequence>
<dbReference type="EMBL" id="JAUQSY010000009">
    <property type="protein sequence ID" value="MDO7875972.1"/>
    <property type="molecule type" value="Genomic_DNA"/>
</dbReference>
<comment type="caution">
    <text evidence="2">The sequence shown here is derived from an EMBL/GenBank/DDBJ whole genome shotgun (WGS) entry which is preliminary data.</text>
</comment>
<dbReference type="Proteomes" id="UP001176429">
    <property type="component" value="Unassembled WGS sequence"/>
</dbReference>
<accession>A0ABT9BCP3</accession>
<organism evidence="2 3">
    <name type="scientific">Hymenobacter aranciens</name>
    <dbReference type="NCBI Taxonomy" id="3063996"/>
    <lineage>
        <taxon>Bacteria</taxon>
        <taxon>Pseudomonadati</taxon>
        <taxon>Bacteroidota</taxon>
        <taxon>Cytophagia</taxon>
        <taxon>Cytophagales</taxon>
        <taxon>Hymenobacteraceae</taxon>
        <taxon>Hymenobacter</taxon>
    </lineage>
</organism>
<gene>
    <name evidence="2" type="ORF">Q5H93_14605</name>
</gene>
<keyword evidence="1" id="KW-0472">Membrane</keyword>